<dbReference type="EMBL" id="KY684110">
    <property type="protein sequence ID" value="ARF11883.1"/>
    <property type="molecule type" value="Genomic_DNA"/>
</dbReference>
<gene>
    <name evidence="1" type="ORF">Klosneuvirus_3_18</name>
</gene>
<organism evidence="1">
    <name type="scientific">Klosneuvirus KNV1</name>
    <dbReference type="NCBI Taxonomy" id="1977640"/>
    <lineage>
        <taxon>Viruses</taxon>
        <taxon>Varidnaviria</taxon>
        <taxon>Bamfordvirae</taxon>
        <taxon>Nucleocytoviricota</taxon>
        <taxon>Megaviricetes</taxon>
        <taxon>Imitervirales</taxon>
        <taxon>Mimiviridae</taxon>
        <taxon>Klosneuvirinae</taxon>
        <taxon>Klosneuvirus</taxon>
    </lineage>
</organism>
<sequence length="90" mass="10777">MDNIIGDNVAHIIKNVELKDAVHFMMTCKAIYNFFSNFYVKSIFHDLIKNDVDIRHYPMIRTYDKLLEYKDSVMMIFCSLILKFVYPFLI</sequence>
<evidence type="ECO:0000313" key="1">
    <source>
        <dbReference type="EMBL" id="ARF11883.1"/>
    </source>
</evidence>
<proteinExistence type="predicted"/>
<protein>
    <submittedName>
        <fullName evidence="1">Uncharacterized protein</fullName>
    </submittedName>
</protein>
<accession>A0A1V0SJJ5</accession>
<name>A0A1V0SJJ5_9VIRU</name>
<reference evidence="1" key="1">
    <citation type="journal article" date="2017" name="Science">
        <title>Giant viruses with an expanded complement of translation system components.</title>
        <authorList>
            <person name="Schulz F."/>
            <person name="Yutin N."/>
            <person name="Ivanova N.N."/>
            <person name="Ortega D.R."/>
            <person name="Lee T.K."/>
            <person name="Vierheilig J."/>
            <person name="Daims H."/>
            <person name="Horn M."/>
            <person name="Wagner M."/>
            <person name="Jensen G.J."/>
            <person name="Kyrpides N.C."/>
            <person name="Koonin E.V."/>
            <person name="Woyke T."/>
        </authorList>
    </citation>
    <scope>NUCLEOTIDE SEQUENCE</scope>
    <source>
        <strain evidence="1">KNV1</strain>
    </source>
</reference>